<feature type="transmembrane region" description="Helical" evidence="1">
    <location>
        <begin position="105"/>
        <end position="124"/>
    </location>
</feature>
<dbReference type="AlphaFoldDB" id="A0A2K8QJA9"/>
<sequence>MTVLSLRFRPLAILSALLFFVLAVAWISVPALMLASWGVDFNSSAGLVSRRSAALYAGVGVMFFLARNVAPSPARSSLMKGVVVTCMILATLGVGEFVAGHANSGILLAAVLEVVLALAFLSVIRTDNRRRAGR</sequence>
<feature type="transmembrane region" description="Helical" evidence="1">
    <location>
        <begin position="53"/>
        <end position="70"/>
    </location>
</feature>
<accession>A0A2K8QJA9</accession>
<evidence type="ECO:0000256" key="1">
    <source>
        <dbReference type="SAM" id="Phobius"/>
    </source>
</evidence>
<gene>
    <name evidence="2" type="ORF">CVE23_03460</name>
</gene>
<keyword evidence="1" id="KW-0812">Transmembrane</keyword>
<dbReference type="KEGG" id="dfn:CVE23_03460"/>
<name>A0A2K8QJA9_9GAMM</name>
<feature type="transmembrane region" description="Helical" evidence="1">
    <location>
        <begin position="82"/>
        <end position="99"/>
    </location>
</feature>
<proteinExistence type="predicted"/>
<dbReference type="RefSeq" id="WP_100848911.1">
    <property type="nucleotide sequence ID" value="NZ_BMJF01000003.1"/>
</dbReference>
<evidence type="ECO:0000313" key="3">
    <source>
        <dbReference type="Proteomes" id="UP000231901"/>
    </source>
</evidence>
<evidence type="ECO:0008006" key="4">
    <source>
        <dbReference type="Google" id="ProtNLM"/>
    </source>
</evidence>
<keyword evidence="3" id="KW-1185">Reference proteome</keyword>
<dbReference type="GeneID" id="66563397"/>
<dbReference type="EMBL" id="CP025003">
    <property type="protein sequence ID" value="ATZ93118.1"/>
    <property type="molecule type" value="Genomic_DNA"/>
</dbReference>
<keyword evidence="1" id="KW-0472">Membrane</keyword>
<keyword evidence="1" id="KW-1133">Transmembrane helix</keyword>
<evidence type="ECO:0000313" key="2">
    <source>
        <dbReference type="EMBL" id="ATZ93118.1"/>
    </source>
</evidence>
<feature type="transmembrane region" description="Helical" evidence="1">
    <location>
        <begin position="12"/>
        <end position="33"/>
    </location>
</feature>
<reference evidence="3" key="1">
    <citation type="journal article" date="2018" name="Genome Announc.">
        <title>Complete genome sequence of a Dickeya fangzhongdai type strain causing bleeding canker of pear tree trunks.</title>
        <authorList>
            <person name="Zhao Y."/>
            <person name="Tian Y."/>
            <person name="Li X."/>
            <person name="Hu B."/>
        </authorList>
    </citation>
    <scope>NUCLEOTIDE SEQUENCE [LARGE SCALE GENOMIC DNA]</scope>
    <source>
        <strain evidence="3">DSM 101947</strain>
    </source>
</reference>
<protein>
    <recommendedName>
        <fullName evidence="4">DUF4345 domain-containing protein</fullName>
    </recommendedName>
</protein>
<organism evidence="2 3">
    <name type="scientific">Dickeya fangzhongdai</name>
    <dbReference type="NCBI Taxonomy" id="1778540"/>
    <lineage>
        <taxon>Bacteria</taxon>
        <taxon>Pseudomonadati</taxon>
        <taxon>Pseudomonadota</taxon>
        <taxon>Gammaproteobacteria</taxon>
        <taxon>Enterobacterales</taxon>
        <taxon>Pectobacteriaceae</taxon>
        <taxon>Dickeya</taxon>
    </lineage>
</organism>
<dbReference type="Proteomes" id="UP000231901">
    <property type="component" value="Chromosome"/>
</dbReference>